<dbReference type="AlphaFoldDB" id="A0A2S7K7I1"/>
<keyword evidence="3" id="KW-1185">Reference proteome</keyword>
<keyword evidence="1" id="KW-1133">Transmembrane helix</keyword>
<keyword evidence="1" id="KW-0472">Membrane</keyword>
<feature type="transmembrane region" description="Helical" evidence="1">
    <location>
        <begin position="118"/>
        <end position="136"/>
    </location>
</feature>
<dbReference type="Proteomes" id="UP000239504">
    <property type="component" value="Unassembled WGS sequence"/>
</dbReference>
<evidence type="ECO:0000313" key="2">
    <source>
        <dbReference type="EMBL" id="PQA88429.1"/>
    </source>
</evidence>
<name>A0A2S7K7I1_9PROT</name>
<dbReference type="EMBL" id="PJCH01000005">
    <property type="protein sequence ID" value="PQA88429.1"/>
    <property type="molecule type" value="Genomic_DNA"/>
</dbReference>
<feature type="transmembrane region" description="Helical" evidence="1">
    <location>
        <begin position="148"/>
        <end position="167"/>
    </location>
</feature>
<protein>
    <submittedName>
        <fullName evidence="2">Uncharacterized protein</fullName>
    </submittedName>
</protein>
<dbReference type="RefSeq" id="WP_104829673.1">
    <property type="nucleotide sequence ID" value="NZ_PJCH01000005.1"/>
</dbReference>
<sequence>MPSGTLEWKRGLFGPVTRIEYTPEAIIFQRADKTETILYTDIKDIYFKHEKAMYPFLHVISFDLASSDERQIRLDMSVFGLGGEKYSLLKKSISDILFNYQAVYRDAKVHIGIRQNKIMSLVFFGALALSLLFSFYQMKEEEYGDWWINLLAVALVFAIAIPVWYFGMKPKIKPVDEIINRLN</sequence>
<gene>
    <name evidence="2" type="ORF">CW354_09050</name>
</gene>
<reference evidence="2 3" key="1">
    <citation type="submission" date="2017-12" db="EMBL/GenBank/DDBJ databases">
        <authorList>
            <person name="Hurst M.R.H."/>
        </authorList>
    </citation>
    <scope>NUCLEOTIDE SEQUENCE [LARGE SCALE GENOMIC DNA]</scope>
    <source>
        <strain evidence="2 3">SY-3-19</strain>
    </source>
</reference>
<keyword evidence="1" id="KW-0812">Transmembrane</keyword>
<organism evidence="2 3">
    <name type="scientific">Hyphococcus luteus</name>
    <dbReference type="NCBI Taxonomy" id="2058213"/>
    <lineage>
        <taxon>Bacteria</taxon>
        <taxon>Pseudomonadati</taxon>
        <taxon>Pseudomonadota</taxon>
        <taxon>Alphaproteobacteria</taxon>
        <taxon>Parvularculales</taxon>
        <taxon>Parvularculaceae</taxon>
        <taxon>Hyphococcus</taxon>
    </lineage>
</organism>
<evidence type="ECO:0000256" key="1">
    <source>
        <dbReference type="SAM" id="Phobius"/>
    </source>
</evidence>
<evidence type="ECO:0000313" key="3">
    <source>
        <dbReference type="Proteomes" id="UP000239504"/>
    </source>
</evidence>
<accession>A0A2S7K7I1</accession>
<comment type="caution">
    <text evidence="2">The sequence shown here is derived from an EMBL/GenBank/DDBJ whole genome shotgun (WGS) entry which is preliminary data.</text>
</comment>
<proteinExistence type="predicted"/>